<keyword evidence="1" id="KW-0812">Transmembrane</keyword>
<comment type="caution">
    <text evidence="2">The sequence shown here is derived from an EMBL/GenBank/DDBJ whole genome shotgun (WGS) entry which is preliminary data.</text>
</comment>
<keyword evidence="1" id="KW-1133">Transmembrane helix</keyword>
<evidence type="ECO:0000256" key="1">
    <source>
        <dbReference type="SAM" id="Phobius"/>
    </source>
</evidence>
<keyword evidence="3" id="KW-1185">Reference proteome</keyword>
<dbReference type="EMBL" id="QKWP01000577">
    <property type="protein sequence ID" value="RIB17871.1"/>
    <property type="molecule type" value="Genomic_DNA"/>
</dbReference>
<gene>
    <name evidence="2" type="ORF">C2G38_2142399</name>
</gene>
<evidence type="ECO:0000313" key="3">
    <source>
        <dbReference type="Proteomes" id="UP000266673"/>
    </source>
</evidence>
<dbReference type="Proteomes" id="UP000266673">
    <property type="component" value="Unassembled WGS sequence"/>
</dbReference>
<protein>
    <submittedName>
        <fullName evidence="2">Uncharacterized protein</fullName>
    </submittedName>
</protein>
<name>A0A397V7H7_9GLOM</name>
<dbReference type="AlphaFoldDB" id="A0A397V7H7"/>
<proteinExistence type="predicted"/>
<evidence type="ECO:0000313" key="2">
    <source>
        <dbReference type="EMBL" id="RIB17871.1"/>
    </source>
</evidence>
<keyword evidence="1" id="KW-0472">Membrane</keyword>
<accession>A0A397V7H7</accession>
<sequence length="57" mass="6653">MKLKSLINVKEELMMLSLTIIFLLQKTTLIFGVFTLQLLNSCYIIVLLHVKILKYLI</sequence>
<reference evidence="2 3" key="1">
    <citation type="submission" date="2018-06" db="EMBL/GenBank/DDBJ databases">
        <title>Comparative genomics reveals the genomic features of Rhizophagus irregularis, R. cerebriforme, R. diaphanum and Gigaspora rosea, and their symbiotic lifestyle signature.</title>
        <authorList>
            <person name="Morin E."/>
            <person name="San Clemente H."/>
            <person name="Chen E.C.H."/>
            <person name="De La Providencia I."/>
            <person name="Hainaut M."/>
            <person name="Kuo A."/>
            <person name="Kohler A."/>
            <person name="Murat C."/>
            <person name="Tang N."/>
            <person name="Roy S."/>
            <person name="Loubradou J."/>
            <person name="Henrissat B."/>
            <person name="Grigoriev I.V."/>
            <person name="Corradi N."/>
            <person name="Roux C."/>
            <person name="Martin F.M."/>
        </authorList>
    </citation>
    <scope>NUCLEOTIDE SEQUENCE [LARGE SCALE GENOMIC DNA]</scope>
    <source>
        <strain evidence="2 3">DAOM 194757</strain>
    </source>
</reference>
<feature type="transmembrane region" description="Helical" evidence="1">
    <location>
        <begin position="38"/>
        <end position="56"/>
    </location>
</feature>
<organism evidence="2 3">
    <name type="scientific">Gigaspora rosea</name>
    <dbReference type="NCBI Taxonomy" id="44941"/>
    <lineage>
        <taxon>Eukaryota</taxon>
        <taxon>Fungi</taxon>
        <taxon>Fungi incertae sedis</taxon>
        <taxon>Mucoromycota</taxon>
        <taxon>Glomeromycotina</taxon>
        <taxon>Glomeromycetes</taxon>
        <taxon>Diversisporales</taxon>
        <taxon>Gigasporaceae</taxon>
        <taxon>Gigaspora</taxon>
    </lineage>
</organism>